<accession>A0A317EUY3</accession>
<name>A0A317EUY3_9SPHI</name>
<sequence length="67" mass="7378">MEKLLKARKIDPKFAQAFLAEYGTQITVEQASSMLVLLEKLSKLALEAVLAQPPHQERSPSGAMVKP</sequence>
<keyword evidence="2" id="KW-1185">Reference proteome</keyword>
<dbReference type="AlphaFoldDB" id="A0A317EUY3"/>
<dbReference type="RefSeq" id="WP_109931385.1">
    <property type="nucleotide sequence ID" value="NZ_QGNY01000007.1"/>
</dbReference>
<protein>
    <submittedName>
        <fullName evidence="1">Uncharacterized protein</fullName>
    </submittedName>
</protein>
<dbReference type="Proteomes" id="UP000245391">
    <property type="component" value="Unassembled WGS sequence"/>
</dbReference>
<proteinExistence type="predicted"/>
<reference evidence="2" key="1">
    <citation type="submission" date="2018-05" db="EMBL/GenBank/DDBJ databases">
        <title>Pedobacter paludis sp. nov., isolated from wetland soil.</title>
        <authorList>
            <person name="Zhang Y."/>
        </authorList>
    </citation>
    <scope>NUCLEOTIDE SEQUENCE [LARGE SCALE GENOMIC DNA]</scope>
    <source>
        <strain evidence="2">R-8</strain>
    </source>
</reference>
<dbReference type="EMBL" id="QGNY01000007">
    <property type="protein sequence ID" value="PWS30265.1"/>
    <property type="molecule type" value="Genomic_DNA"/>
</dbReference>
<evidence type="ECO:0000313" key="1">
    <source>
        <dbReference type="EMBL" id="PWS30265.1"/>
    </source>
</evidence>
<gene>
    <name evidence="1" type="ORF">DF947_17675</name>
</gene>
<evidence type="ECO:0000313" key="2">
    <source>
        <dbReference type="Proteomes" id="UP000245391"/>
    </source>
</evidence>
<organism evidence="1 2">
    <name type="scientific">Pedobacter paludis</name>
    <dbReference type="NCBI Taxonomy" id="2203212"/>
    <lineage>
        <taxon>Bacteria</taxon>
        <taxon>Pseudomonadati</taxon>
        <taxon>Bacteroidota</taxon>
        <taxon>Sphingobacteriia</taxon>
        <taxon>Sphingobacteriales</taxon>
        <taxon>Sphingobacteriaceae</taxon>
        <taxon>Pedobacter</taxon>
    </lineage>
</organism>
<comment type="caution">
    <text evidence="1">The sequence shown here is derived from an EMBL/GenBank/DDBJ whole genome shotgun (WGS) entry which is preliminary data.</text>
</comment>